<protein>
    <recommendedName>
        <fullName evidence="3">Terminase small subunit</fullName>
    </recommendedName>
</protein>
<dbReference type="GO" id="GO:0051276">
    <property type="term" value="P:chromosome organization"/>
    <property type="evidence" value="ECO:0007669"/>
    <property type="project" value="InterPro"/>
</dbReference>
<dbReference type="Pfam" id="PF03592">
    <property type="entry name" value="Terminase_2"/>
    <property type="match status" value="1"/>
</dbReference>
<accession>G5H915</accession>
<dbReference type="HOGENOM" id="CLU_064914_2_1_10"/>
<proteinExistence type="predicted"/>
<dbReference type="Gene3D" id="1.10.10.1400">
    <property type="entry name" value="Terminase, small subunit, N-terminal DNA-binding domain, HTH motif"/>
    <property type="match status" value="1"/>
</dbReference>
<dbReference type="STRING" id="742725.HMPREF9450_02101"/>
<organism evidence="1 2">
    <name type="scientific">Alistipes indistinctus YIT 12060</name>
    <dbReference type="NCBI Taxonomy" id="742725"/>
    <lineage>
        <taxon>Bacteria</taxon>
        <taxon>Pseudomonadati</taxon>
        <taxon>Bacteroidota</taxon>
        <taxon>Bacteroidia</taxon>
        <taxon>Bacteroidales</taxon>
        <taxon>Rikenellaceae</taxon>
        <taxon>Alistipes</taxon>
    </lineage>
</organism>
<dbReference type="OrthoDB" id="1338457at2"/>
<dbReference type="GeneID" id="92814878"/>
<dbReference type="EMBL" id="ADLD01000013">
    <property type="protein sequence ID" value="EHB92052.1"/>
    <property type="molecule type" value="Genomic_DNA"/>
</dbReference>
<sequence length="175" mass="20369">MPKLTIKQEKFVLKYLECGNASEAYRFAYDCSKMSDKTVWEKASKLLSDGKVRARIDYLKAHLAEAAGISALRIIREHQKIAFSNFSRLRNGWMELKDFQELSDEEKACIQSVETKKTTRYTKEGEPIEEEWVKIRLYDKQKSLDSISEMLGYDQKSSVTQNMNINIQPPQINFK</sequence>
<dbReference type="RefSeq" id="WP_009134907.1">
    <property type="nucleotide sequence ID" value="NZ_CP102250.1"/>
</dbReference>
<comment type="caution">
    <text evidence="1">The sequence shown here is derived from an EMBL/GenBank/DDBJ whole genome shotgun (WGS) entry which is preliminary data.</text>
</comment>
<evidence type="ECO:0000313" key="1">
    <source>
        <dbReference type="EMBL" id="EHB92052.1"/>
    </source>
</evidence>
<gene>
    <name evidence="1" type="ORF">HMPREF9450_02101</name>
</gene>
<keyword evidence="2" id="KW-1185">Reference proteome</keyword>
<dbReference type="eggNOG" id="COG3728">
    <property type="taxonomic scope" value="Bacteria"/>
</dbReference>
<dbReference type="InterPro" id="IPR038713">
    <property type="entry name" value="Terminase_Gp1_N_sf"/>
</dbReference>
<dbReference type="Proteomes" id="UP000006008">
    <property type="component" value="Unassembled WGS sequence"/>
</dbReference>
<reference evidence="1 2" key="1">
    <citation type="submission" date="2011-08" db="EMBL/GenBank/DDBJ databases">
        <title>The Genome Sequence of Alistipes indistinctus YIT 12060.</title>
        <authorList>
            <consortium name="The Broad Institute Genome Sequencing Platform"/>
            <person name="Earl A."/>
            <person name="Ward D."/>
            <person name="Feldgarden M."/>
            <person name="Gevers D."/>
            <person name="Morotomi M."/>
            <person name="Young S.K."/>
            <person name="Zeng Q."/>
            <person name="Gargeya S."/>
            <person name="Fitzgerald M."/>
            <person name="Haas B."/>
            <person name="Abouelleil A."/>
            <person name="Alvarado L."/>
            <person name="Arachchi H.M."/>
            <person name="Berlin A."/>
            <person name="Brown A."/>
            <person name="Chapman S.B."/>
            <person name="Chen Z."/>
            <person name="Dunbar C."/>
            <person name="Freedman E."/>
            <person name="Gearin G."/>
            <person name="Gellesch M."/>
            <person name="Goldberg J."/>
            <person name="Griggs A."/>
            <person name="Gujja S."/>
            <person name="Heiman D."/>
            <person name="Howarth C."/>
            <person name="Larson L."/>
            <person name="Lui A."/>
            <person name="MacDonald P.J.P."/>
            <person name="Montmayeur A."/>
            <person name="Murphy C."/>
            <person name="Neiman D."/>
            <person name="Pearson M."/>
            <person name="Priest M."/>
            <person name="Roberts A."/>
            <person name="Saif S."/>
            <person name="Shea T."/>
            <person name="Shenoy N."/>
            <person name="Sisk P."/>
            <person name="Stolte C."/>
            <person name="Sykes S."/>
            <person name="Wortman J."/>
            <person name="Nusbaum C."/>
            <person name="Birren B."/>
        </authorList>
    </citation>
    <scope>NUCLEOTIDE SEQUENCE [LARGE SCALE GENOMIC DNA]</scope>
    <source>
        <strain evidence="1 2">YIT 12060</strain>
    </source>
</reference>
<dbReference type="InterPro" id="IPR005335">
    <property type="entry name" value="Terminase_ssu"/>
</dbReference>
<dbReference type="AlphaFoldDB" id="G5H915"/>
<evidence type="ECO:0000313" key="2">
    <source>
        <dbReference type="Proteomes" id="UP000006008"/>
    </source>
</evidence>
<evidence type="ECO:0008006" key="3">
    <source>
        <dbReference type="Google" id="ProtNLM"/>
    </source>
</evidence>
<name>G5H915_9BACT</name>